<keyword evidence="2 5" id="KW-0238">DNA-binding</keyword>
<gene>
    <name evidence="5" type="ORF">ABLG96_08190</name>
</gene>
<proteinExistence type="predicted"/>
<dbReference type="EMBL" id="CP159218">
    <property type="protein sequence ID" value="XCG65255.1"/>
    <property type="molecule type" value="Genomic_DNA"/>
</dbReference>
<dbReference type="InterPro" id="IPR000843">
    <property type="entry name" value="HTH_LacI"/>
</dbReference>
<feature type="domain" description="HTH lacI-type" evidence="4">
    <location>
        <begin position="2"/>
        <end position="56"/>
    </location>
</feature>
<dbReference type="Gene3D" id="3.40.50.2300">
    <property type="match status" value="2"/>
</dbReference>
<dbReference type="RefSeq" id="WP_353650861.1">
    <property type="nucleotide sequence ID" value="NZ_CP159218.1"/>
</dbReference>
<organism evidence="5">
    <name type="scientific">Nakamurella sp. A5-74</name>
    <dbReference type="NCBI Taxonomy" id="3158264"/>
    <lineage>
        <taxon>Bacteria</taxon>
        <taxon>Bacillati</taxon>
        <taxon>Actinomycetota</taxon>
        <taxon>Actinomycetes</taxon>
        <taxon>Nakamurellales</taxon>
        <taxon>Nakamurellaceae</taxon>
        <taxon>Nakamurella</taxon>
    </lineage>
</organism>
<keyword evidence="1" id="KW-0805">Transcription regulation</keyword>
<dbReference type="InterPro" id="IPR028082">
    <property type="entry name" value="Peripla_BP_I"/>
</dbReference>
<dbReference type="GO" id="GO:0003700">
    <property type="term" value="F:DNA-binding transcription factor activity"/>
    <property type="evidence" value="ECO:0007669"/>
    <property type="project" value="TreeGrafter"/>
</dbReference>
<evidence type="ECO:0000313" key="5">
    <source>
        <dbReference type="EMBL" id="XCG65255.1"/>
    </source>
</evidence>
<accession>A0AAU8DSI7</accession>
<sequence length="336" mass="36257">MSTMREVAAAAGVSVKTVSRVFNGDPHVLRPTRERVQAILREMNYVPSDLPAALRAGRASVIGVAIPDIIDPFFAAITQAVQISANERGMQTLVTSLGGDVSAEPSMVEGLLKRGLSGLIMTPIGPDQSYLRAWSGKVPLVFVDRQPSQLAADSISDDDEGGAVLATRHLLEHGHRRIAFLGDHPVFLTTIKRVEGYCAELGRSGIEPDEDLIVPGVNDRAEAREAVTRLLALPDPPTAIFSSNARCTMVLLPAIENLGLAVVGFGDFPMADVVTPSVTVIDQDPHKIGRLAAERVFDRLDHPARRFRRRTVLPVGLRRRRSCCATPQNPAGEPCT</sequence>
<evidence type="ECO:0000259" key="4">
    <source>
        <dbReference type="PROSITE" id="PS50932"/>
    </source>
</evidence>
<evidence type="ECO:0000256" key="1">
    <source>
        <dbReference type="ARBA" id="ARBA00023015"/>
    </source>
</evidence>
<dbReference type="SMART" id="SM00354">
    <property type="entry name" value="HTH_LACI"/>
    <property type="match status" value="1"/>
</dbReference>
<protein>
    <submittedName>
        <fullName evidence="5">LacI family DNA-binding transcriptional regulator</fullName>
    </submittedName>
</protein>
<evidence type="ECO:0000256" key="3">
    <source>
        <dbReference type="ARBA" id="ARBA00023163"/>
    </source>
</evidence>
<name>A0AAU8DSI7_9ACTN</name>
<dbReference type="InterPro" id="IPR001761">
    <property type="entry name" value="Peripla_BP/Lac1_sug-bd_dom"/>
</dbReference>
<dbReference type="PANTHER" id="PTHR30146">
    <property type="entry name" value="LACI-RELATED TRANSCRIPTIONAL REPRESSOR"/>
    <property type="match status" value="1"/>
</dbReference>
<keyword evidence="3" id="KW-0804">Transcription</keyword>
<reference evidence="5" key="1">
    <citation type="submission" date="2024-05" db="EMBL/GenBank/DDBJ databases">
        <authorList>
            <person name="Cai S.Y."/>
            <person name="Jin L.M."/>
            <person name="Li H.R."/>
        </authorList>
    </citation>
    <scope>NUCLEOTIDE SEQUENCE</scope>
    <source>
        <strain evidence="5">A5-74</strain>
    </source>
</reference>
<dbReference type="Pfam" id="PF00356">
    <property type="entry name" value="LacI"/>
    <property type="match status" value="1"/>
</dbReference>
<dbReference type="Gene3D" id="1.10.260.40">
    <property type="entry name" value="lambda repressor-like DNA-binding domains"/>
    <property type="match status" value="1"/>
</dbReference>
<dbReference type="SUPFAM" id="SSF53822">
    <property type="entry name" value="Periplasmic binding protein-like I"/>
    <property type="match status" value="1"/>
</dbReference>
<dbReference type="PANTHER" id="PTHR30146:SF109">
    <property type="entry name" value="HTH-TYPE TRANSCRIPTIONAL REGULATOR GALS"/>
    <property type="match status" value="1"/>
</dbReference>
<dbReference type="AlphaFoldDB" id="A0AAU8DSI7"/>
<dbReference type="GO" id="GO:0000976">
    <property type="term" value="F:transcription cis-regulatory region binding"/>
    <property type="evidence" value="ECO:0007669"/>
    <property type="project" value="TreeGrafter"/>
</dbReference>
<dbReference type="CDD" id="cd06267">
    <property type="entry name" value="PBP1_LacI_sugar_binding-like"/>
    <property type="match status" value="1"/>
</dbReference>
<dbReference type="CDD" id="cd01392">
    <property type="entry name" value="HTH_LacI"/>
    <property type="match status" value="1"/>
</dbReference>
<evidence type="ECO:0000256" key="2">
    <source>
        <dbReference type="ARBA" id="ARBA00023125"/>
    </source>
</evidence>
<dbReference type="SUPFAM" id="SSF47413">
    <property type="entry name" value="lambda repressor-like DNA-binding domains"/>
    <property type="match status" value="1"/>
</dbReference>
<dbReference type="InterPro" id="IPR010982">
    <property type="entry name" value="Lambda_DNA-bd_dom_sf"/>
</dbReference>
<dbReference type="PROSITE" id="PS50932">
    <property type="entry name" value="HTH_LACI_2"/>
    <property type="match status" value="1"/>
</dbReference>
<dbReference type="Pfam" id="PF00532">
    <property type="entry name" value="Peripla_BP_1"/>
    <property type="match status" value="1"/>
</dbReference>